<dbReference type="GO" id="GO:0046872">
    <property type="term" value="F:metal ion binding"/>
    <property type="evidence" value="ECO:0007669"/>
    <property type="project" value="UniProtKB-KW"/>
</dbReference>
<feature type="non-terminal residue" evidence="5">
    <location>
        <position position="269"/>
    </location>
</feature>
<protein>
    <recommendedName>
        <fullName evidence="6">2-hydroxyacyl-CoA dehydratase</fullName>
    </recommendedName>
</protein>
<evidence type="ECO:0000256" key="2">
    <source>
        <dbReference type="ARBA" id="ARBA00022723"/>
    </source>
</evidence>
<evidence type="ECO:0008006" key="6">
    <source>
        <dbReference type="Google" id="ProtNLM"/>
    </source>
</evidence>
<proteinExistence type="inferred from homology"/>
<dbReference type="PANTHER" id="PTHR30548:SF5">
    <property type="entry name" value="SUBUNIT OF OXYGEN-SENSITIVE 2-HYDROXYISOCAPROYL-COA DEHYDRATASE"/>
    <property type="match status" value="1"/>
</dbReference>
<keyword evidence="3" id="KW-0408">Iron</keyword>
<dbReference type="Gene3D" id="3.40.50.11900">
    <property type="match status" value="1"/>
</dbReference>
<accession>X0V5D2</accession>
<evidence type="ECO:0000256" key="3">
    <source>
        <dbReference type="ARBA" id="ARBA00023004"/>
    </source>
</evidence>
<dbReference type="Pfam" id="PF06050">
    <property type="entry name" value="HGD-D"/>
    <property type="match status" value="1"/>
</dbReference>
<evidence type="ECO:0000256" key="1">
    <source>
        <dbReference type="ARBA" id="ARBA00005806"/>
    </source>
</evidence>
<dbReference type="Gene3D" id="3.40.50.11890">
    <property type="match status" value="1"/>
</dbReference>
<name>X0V5D2_9ZZZZ</name>
<comment type="similarity">
    <text evidence="1">Belongs to the FldB/FldC dehydratase alpha/beta subunit family.</text>
</comment>
<dbReference type="EMBL" id="BARS01023658">
    <property type="protein sequence ID" value="GAG13310.1"/>
    <property type="molecule type" value="Genomic_DNA"/>
</dbReference>
<dbReference type="AlphaFoldDB" id="X0V5D2"/>
<dbReference type="PANTHER" id="PTHR30548">
    <property type="entry name" value="2-HYDROXYGLUTARYL-COA DEHYDRATASE, D-COMPONENT-RELATED"/>
    <property type="match status" value="1"/>
</dbReference>
<reference evidence="5" key="1">
    <citation type="journal article" date="2014" name="Front. Microbiol.">
        <title>High frequency of phylogenetically diverse reductive dehalogenase-homologous genes in deep subseafloor sedimentary metagenomes.</title>
        <authorList>
            <person name="Kawai M."/>
            <person name="Futagami T."/>
            <person name="Toyoda A."/>
            <person name="Takaki Y."/>
            <person name="Nishi S."/>
            <person name="Hori S."/>
            <person name="Arai W."/>
            <person name="Tsubouchi T."/>
            <person name="Morono Y."/>
            <person name="Uchiyama I."/>
            <person name="Ito T."/>
            <person name="Fujiyama A."/>
            <person name="Inagaki F."/>
            <person name="Takami H."/>
        </authorList>
    </citation>
    <scope>NUCLEOTIDE SEQUENCE</scope>
    <source>
        <strain evidence="5">Expedition CK06-06</strain>
    </source>
</reference>
<evidence type="ECO:0000313" key="5">
    <source>
        <dbReference type="EMBL" id="GAG13310.1"/>
    </source>
</evidence>
<dbReference type="GO" id="GO:0051536">
    <property type="term" value="F:iron-sulfur cluster binding"/>
    <property type="evidence" value="ECO:0007669"/>
    <property type="project" value="UniProtKB-KW"/>
</dbReference>
<comment type="caution">
    <text evidence="5">The sequence shown here is derived from an EMBL/GenBank/DDBJ whole genome shotgun (WGS) entry which is preliminary data.</text>
</comment>
<evidence type="ECO:0000256" key="4">
    <source>
        <dbReference type="ARBA" id="ARBA00023014"/>
    </source>
</evidence>
<gene>
    <name evidence="5" type="ORF">S01H1_37656</name>
</gene>
<keyword evidence="2" id="KW-0479">Metal-binding</keyword>
<dbReference type="InterPro" id="IPR010327">
    <property type="entry name" value="FldB/FldC_alpha/beta"/>
</dbReference>
<sequence length="269" mass="30346">YRIQGGVGRPLKQVDQYLETIMCPYVRSCFDLALGGEYDFLSGVVIPHTCDAMHRVYDMWKYHLKPPYSHCITVPHMTHQASFEYFQKELEDFRESLERFFERSASEEDLAAAIGLHNRSRALLRELYELRKAKPPLISGVEVTRVLVAGMTIPVQEFSDLLEDVIAEVRSRRPGPDGRPRLLVVGSEVDDVAMIRLLEDSGASVVMDDLCTGSRSFWKDVDPAEGALSGLAARYLGGITCPCTYRPGKVAQRFSYLEDYARDWGVEGV</sequence>
<organism evidence="5">
    <name type="scientific">marine sediment metagenome</name>
    <dbReference type="NCBI Taxonomy" id="412755"/>
    <lineage>
        <taxon>unclassified sequences</taxon>
        <taxon>metagenomes</taxon>
        <taxon>ecological metagenomes</taxon>
    </lineage>
</organism>
<feature type="non-terminal residue" evidence="5">
    <location>
        <position position="1"/>
    </location>
</feature>
<keyword evidence="4" id="KW-0411">Iron-sulfur</keyword>